<sequence>MLVCAVAGAGIGFAAGRRRTGGWDAAAAVLRRAAAGDLTGRVLAGADPQVAAAVNGTLDRVAGIVRQVAAASGALTDAGRQLGGVVEEMLTSAERSVAASQRVLDAARDVHAQVTSVADGAKQLDTSIGEISRSSTEAATVAADAVRVTDATGRTMTRLGDSSSEIGAVIKVITSIAEQTNLLALNATIESARAGAMGKGFAVVASEVKDLAQETATATEDITRRIAALQSDTTGAVQAIGRITDVIGRVSGYQSTIARAVELQSSTTAGMSGGIGRAATGAAEIADTMTAVAAKRKEAHDTVLRARDLTTRLDRLTTDLAGAVSGFTIG</sequence>
<dbReference type="GO" id="GO:0007165">
    <property type="term" value="P:signal transduction"/>
    <property type="evidence" value="ECO:0007669"/>
    <property type="project" value="UniProtKB-KW"/>
</dbReference>
<dbReference type="Pfam" id="PF00015">
    <property type="entry name" value="MCPsignal"/>
    <property type="match status" value="1"/>
</dbReference>
<dbReference type="PANTHER" id="PTHR32089:SF112">
    <property type="entry name" value="LYSOZYME-LIKE PROTEIN-RELATED"/>
    <property type="match status" value="1"/>
</dbReference>
<dbReference type="SUPFAM" id="SSF58104">
    <property type="entry name" value="Methyl-accepting chemotaxis protein (MCP) signaling domain"/>
    <property type="match status" value="1"/>
</dbReference>
<dbReference type="PANTHER" id="PTHR32089">
    <property type="entry name" value="METHYL-ACCEPTING CHEMOTAXIS PROTEIN MCPB"/>
    <property type="match status" value="1"/>
</dbReference>
<keyword evidence="5" id="KW-1185">Reference proteome</keyword>
<evidence type="ECO:0000256" key="1">
    <source>
        <dbReference type="ARBA" id="ARBA00023224"/>
    </source>
</evidence>
<dbReference type="InterPro" id="IPR004089">
    <property type="entry name" value="MCPsignal_dom"/>
</dbReference>
<accession>A0A9Q9IUZ3</accession>
<dbReference type="EMBL" id="CP073767">
    <property type="protein sequence ID" value="UWZ59880.1"/>
    <property type="molecule type" value="Genomic_DNA"/>
</dbReference>
<dbReference type="KEGG" id="daur:Daura_33895"/>
<keyword evidence="1 2" id="KW-0807">Transducer</keyword>
<protein>
    <submittedName>
        <fullName evidence="4">Methyl-accepting chemotaxis protein</fullName>
    </submittedName>
</protein>
<dbReference type="PROSITE" id="PS50111">
    <property type="entry name" value="CHEMOTAXIS_TRANSDUC_2"/>
    <property type="match status" value="1"/>
</dbReference>
<evidence type="ECO:0000313" key="4">
    <source>
        <dbReference type="EMBL" id="UWZ59880.1"/>
    </source>
</evidence>
<gene>
    <name evidence="4" type="ORF">Daura_33895</name>
</gene>
<evidence type="ECO:0000259" key="3">
    <source>
        <dbReference type="PROSITE" id="PS50111"/>
    </source>
</evidence>
<dbReference type="Gene3D" id="1.10.287.950">
    <property type="entry name" value="Methyl-accepting chemotaxis protein"/>
    <property type="match status" value="1"/>
</dbReference>
<reference evidence="4" key="1">
    <citation type="submission" date="2021-04" db="EMBL/GenBank/DDBJ databases">
        <title>Dactylosporangium aurantiacum NRRL B-8018 full assembly.</title>
        <authorList>
            <person name="Hartkoorn R.C."/>
            <person name="Beaudoing E."/>
            <person name="Hot D."/>
        </authorList>
    </citation>
    <scope>NUCLEOTIDE SEQUENCE</scope>
    <source>
        <strain evidence="4">NRRL B-8018</strain>
    </source>
</reference>
<dbReference type="Proteomes" id="UP001058003">
    <property type="component" value="Chromosome"/>
</dbReference>
<dbReference type="GO" id="GO:0016020">
    <property type="term" value="C:membrane"/>
    <property type="evidence" value="ECO:0007669"/>
    <property type="project" value="InterPro"/>
</dbReference>
<feature type="domain" description="Methyl-accepting transducer" evidence="3">
    <location>
        <begin position="71"/>
        <end position="300"/>
    </location>
</feature>
<evidence type="ECO:0000313" key="5">
    <source>
        <dbReference type="Proteomes" id="UP001058003"/>
    </source>
</evidence>
<organism evidence="4 5">
    <name type="scientific">Dactylosporangium aurantiacum</name>
    <dbReference type="NCBI Taxonomy" id="35754"/>
    <lineage>
        <taxon>Bacteria</taxon>
        <taxon>Bacillati</taxon>
        <taxon>Actinomycetota</taxon>
        <taxon>Actinomycetes</taxon>
        <taxon>Micromonosporales</taxon>
        <taxon>Micromonosporaceae</taxon>
        <taxon>Dactylosporangium</taxon>
    </lineage>
</organism>
<proteinExistence type="predicted"/>
<name>A0A9Q9IUZ3_9ACTN</name>
<dbReference type="AlphaFoldDB" id="A0A9Q9IUZ3"/>
<dbReference type="SMART" id="SM00283">
    <property type="entry name" value="MA"/>
    <property type="match status" value="1"/>
</dbReference>
<evidence type="ECO:0000256" key="2">
    <source>
        <dbReference type="PROSITE-ProRule" id="PRU00284"/>
    </source>
</evidence>